<dbReference type="InterPro" id="IPR016024">
    <property type="entry name" value="ARM-type_fold"/>
</dbReference>
<evidence type="ECO:0000256" key="2">
    <source>
        <dbReference type="ARBA" id="ARBA00022448"/>
    </source>
</evidence>
<gene>
    <name evidence="8" type="ORF">POVWA1_036440</name>
    <name evidence="9" type="ORF">POVWA2_035740</name>
</gene>
<feature type="compositionally biased region" description="Gly residues" evidence="6">
    <location>
        <begin position="515"/>
        <end position="525"/>
    </location>
</feature>
<reference evidence="8" key="2">
    <citation type="submission" date="2016-05" db="EMBL/GenBank/DDBJ databases">
        <authorList>
            <person name="Lavstsen T."/>
            <person name="Jespersen J.S."/>
        </authorList>
    </citation>
    <scope>NUCLEOTIDE SEQUENCE [LARGE SCALE GENOMIC DNA]</scope>
</reference>
<evidence type="ECO:0000256" key="1">
    <source>
        <dbReference type="ARBA" id="ARBA00004496"/>
    </source>
</evidence>
<dbReference type="GO" id="GO:0006606">
    <property type="term" value="P:protein import into nucleus"/>
    <property type="evidence" value="ECO:0007669"/>
    <property type="project" value="InterPro"/>
</dbReference>
<evidence type="ECO:0000256" key="5">
    <source>
        <dbReference type="ARBA" id="ARBA00022927"/>
    </source>
</evidence>
<evidence type="ECO:0000256" key="4">
    <source>
        <dbReference type="ARBA" id="ARBA00022737"/>
    </source>
</evidence>
<evidence type="ECO:0000313" key="8">
    <source>
        <dbReference type="EMBL" id="SBT37705.1"/>
    </source>
</evidence>
<dbReference type="SMART" id="SM00913">
    <property type="entry name" value="IBN_N"/>
    <property type="match status" value="1"/>
</dbReference>
<evidence type="ECO:0000313" key="10">
    <source>
        <dbReference type="Proteomes" id="UP000078550"/>
    </source>
</evidence>
<feature type="domain" description="Importin N-terminal" evidence="7">
    <location>
        <begin position="109"/>
        <end position="192"/>
    </location>
</feature>
<dbReference type="PROSITE" id="PS50166">
    <property type="entry name" value="IMPORTIN_B_NT"/>
    <property type="match status" value="1"/>
</dbReference>
<reference evidence="10 11" key="1">
    <citation type="submission" date="2016-05" db="EMBL/GenBank/DDBJ databases">
        <authorList>
            <person name="Naeem Raeece"/>
        </authorList>
    </citation>
    <scope>NUCLEOTIDE SEQUENCE [LARGE SCALE GENOMIC DNA]</scope>
</reference>
<dbReference type="Pfam" id="PF03810">
    <property type="entry name" value="IBN_N"/>
    <property type="match status" value="1"/>
</dbReference>
<dbReference type="Gene3D" id="1.25.10.10">
    <property type="entry name" value="Leucine-rich Repeat Variant"/>
    <property type="match status" value="3"/>
</dbReference>
<keyword evidence="3" id="KW-0963">Cytoplasm</keyword>
<dbReference type="Proteomes" id="UP000078555">
    <property type="component" value="Unassembled WGS sequence"/>
</dbReference>
<proteinExistence type="predicted"/>
<evidence type="ECO:0000256" key="6">
    <source>
        <dbReference type="SAM" id="MobiDB-lite"/>
    </source>
</evidence>
<dbReference type="InterPro" id="IPR040122">
    <property type="entry name" value="Importin_beta"/>
</dbReference>
<dbReference type="InterPro" id="IPR011989">
    <property type="entry name" value="ARM-like"/>
</dbReference>
<feature type="region of interest" description="Disordered" evidence="6">
    <location>
        <begin position="515"/>
        <end position="566"/>
    </location>
</feature>
<dbReference type="SUPFAM" id="SSF48371">
    <property type="entry name" value="ARM repeat"/>
    <property type="match status" value="1"/>
</dbReference>
<comment type="subcellular location">
    <subcellularLocation>
        <location evidence="1">Cytoplasm</location>
    </subcellularLocation>
</comment>
<dbReference type="EMBL" id="FLRE01000137">
    <property type="protein sequence ID" value="SBT38402.1"/>
    <property type="molecule type" value="Genomic_DNA"/>
</dbReference>
<dbReference type="AlphaFoldDB" id="A0A1A8Z1L9"/>
<feature type="compositionally biased region" description="Acidic residues" evidence="6">
    <location>
        <begin position="547"/>
        <end position="561"/>
    </location>
</feature>
<keyword evidence="11" id="KW-1185">Reference proteome</keyword>
<keyword evidence="2" id="KW-0813">Transport</keyword>
<name>A0A1A8Z1L9_PLAOA</name>
<evidence type="ECO:0000256" key="3">
    <source>
        <dbReference type="ARBA" id="ARBA00022490"/>
    </source>
</evidence>
<accession>A0A1A8Z1L9</accession>
<protein>
    <submittedName>
        <fullName evidence="8">Transportin, putative</fullName>
    </submittedName>
</protein>
<dbReference type="InterPro" id="IPR001494">
    <property type="entry name" value="Importin-beta_N"/>
</dbReference>
<dbReference type="Proteomes" id="UP000078550">
    <property type="component" value="Unassembled WGS sequence"/>
</dbReference>
<sequence>MVALYVNSPISYLRGGLCISRNSNPLPPAVCLFVTGHCVFTCKRHELEGVRKSAYVHVYRGLRKKMHNTCFENTNLYVEWKPNEKIYKTVVEALESSCNSSNNDVQIEVTKVLKDLNENVSDAALYLLHIFMNKQEKNDVRQVGGLLLKNYINSKNQFLTDDILKIIKNEIFKLVEDEVKEIRNTSGSVITTILTKYEGIEKWPEALYNLLLLIERGNNDVVDGAFRAIIIIIEDELLNRKTNDSLFFQFSKTQLLEKLFSFCTPQEKSIKKKYAAECLDLFISSSCFTTNGVFNDYFPQLWECLGYLASEEDTQILKIVVTCMTIITDTRYASIFNNLDAIIQFMVNATNSCDRKVQLEALEFWPIFIKDRSYIAYSNYNNNNKNLDNMNKSDNYIDENVYKNINELRNEALKILKNYLPYLCKILVDNTVYTKWDYLTMDESHFQNDNANVPDLIQDISPELYNNKNNDPTREEGKINKMNNNNGNVNINGGTMHNNAMNNINCSVAGGTSGAGGGGGGGGGDFSNSNNEHTGNHPSGSTRNRVDEEEDDEDDEEEEKNEEMTARTWGNDWTVRKGAALCLDYLSNVYNDDILEYILPHIEEKLMSDKWNIRESAVLTLGAIAKGCMYSLSPFIPKVLEYLIKLLNDEKPLARSISCWCVTRFSPWICHPDNCDKWFEPVLLNLLKRILDSNKRVQEAACSSFANLEEDALELLNNYLHEIVHTIQQAFQIYQAKNYFILFDVVGTLIDSVNIVKENNELAHQIVNSILQKWTNIRINSPYIIALMECMSCITSAYGKDFLKYAKSVIRTCIKFLILLYIDLEEEIKYYYTKKAGNSTSFILNRNNISPTAGELLAYYKISNEDYFTSLKDIDSISASKKKDLIECSFDLLSRILSVVNSNIVNIISENEYNFIPLVHRYCLKPENIKMDGGGSAVGAIGCLGGMGGGIGSISCMGARGIHNGSGSNHSASNNNNNNNNNNNSSGSKMLMSLNHGYGKIMSTEGTESMKNGDLVIKENECVELAKHFLNFGILQSNFALIGDISRFCAHYLIPYLNDIIPFLISHITHPSTPVSNNASWAIGEISIHINSQYMEIYVDEIIKQLIYICQNSKYHGCLLQNICITVGRLSSTFPKKIIFYFPQFLKTWLKIMSHGTQENEKVNSLKAILETLYLNLDIAAENLKDIAYIILKYKYVSQNMNVFFHQFLSTMKQKYPNQWKDIYNPTSDSHSSPIPNDMLNDLSSRFNL</sequence>
<evidence type="ECO:0000313" key="9">
    <source>
        <dbReference type="EMBL" id="SBT38402.1"/>
    </source>
</evidence>
<organism evidence="8 11">
    <name type="scientific">Plasmodium ovale wallikeri</name>
    <dbReference type="NCBI Taxonomy" id="864142"/>
    <lineage>
        <taxon>Eukaryota</taxon>
        <taxon>Sar</taxon>
        <taxon>Alveolata</taxon>
        <taxon>Apicomplexa</taxon>
        <taxon>Aconoidasida</taxon>
        <taxon>Haemosporida</taxon>
        <taxon>Plasmodiidae</taxon>
        <taxon>Plasmodium</taxon>
        <taxon>Plasmodium (Plasmodium)</taxon>
    </lineage>
</organism>
<feature type="region of interest" description="Disordered" evidence="6">
    <location>
        <begin position="967"/>
        <end position="986"/>
    </location>
</feature>
<dbReference type="GO" id="GO:0005737">
    <property type="term" value="C:cytoplasm"/>
    <property type="evidence" value="ECO:0007669"/>
    <property type="project" value="UniProtKB-SubCell"/>
</dbReference>
<dbReference type="GO" id="GO:0031267">
    <property type="term" value="F:small GTPase binding"/>
    <property type="evidence" value="ECO:0007669"/>
    <property type="project" value="InterPro"/>
</dbReference>
<keyword evidence="4" id="KW-0677">Repeat</keyword>
<dbReference type="Pfam" id="PF13513">
    <property type="entry name" value="HEAT_EZ"/>
    <property type="match status" value="1"/>
</dbReference>
<evidence type="ECO:0000259" key="7">
    <source>
        <dbReference type="PROSITE" id="PS50166"/>
    </source>
</evidence>
<feature type="compositionally biased region" description="Polar residues" evidence="6">
    <location>
        <begin position="526"/>
        <end position="543"/>
    </location>
</feature>
<evidence type="ECO:0000313" key="11">
    <source>
        <dbReference type="Proteomes" id="UP000078555"/>
    </source>
</evidence>
<keyword evidence="5" id="KW-0653">Protein transport</keyword>
<dbReference type="PANTHER" id="PTHR10527">
    <property type="entry name" value="IMPORTIN BETA"/>
    <property type="match status" value="1"/>
</dbReference>
<dbReference type="EMBL" id="FLRD01000106">
    <property type="protein sequence ID" value="SBT37705.1"/>
    <property type="molecule type" value="Genomic_DNA"/>
</dbReference>